<protein>
    <submittedName>
        <fullName evidence="2">Uncharacterized protein</fullName>
    </submittedName>
</protein>
<dbReference type="EMBL" id="JAPWDV010000004">
    <property type="protein sequence ID" value="KAJ6215772.1"/>
    <property type="molecule type" value="Genomic_DNA"/>
</dbReference>
<accession>A0A9Q0M0N8</accession>
<dbReference type="AlphaFoldDB" id="A0A9Q0M0N8"/>
<feature type="compositionally biased region" description="Low complexity" evidence="1">
    <location>
        <begin position="95"/>
        <end position="109"/>
    </location>
</feature>
<proteinExistence type="predicted"/>
<evidence type="ECO:0000313" key="2">
    <source>
        <dbReference type="EMBL" id="KAJ6215772.1"/>
    </source>
</evidence>
<reference evidence="2" key="1">
    <citation type="submission" date="2022-12" db="EMBL/GenBank/DDBJ databases">
        <title>Genome assemblies of Blomia tropicalis.</title>
        <authorList>
            <person name="Cui Y."/>
        </authorList>
    </citation>
    <scope>NUCLEOTIDE SEQUENCE</scope>
    <source>
        <tissue evidence="2">Adult mites</tissue>
    </source>
</reference>
<keyword evidence="3" id="KW-1185">Reference proteome</keyword>
<name>A0A9Q0M0N8_BLOTA</name>
<evidence type="ECO:0000256" key="1">
    <source>
        <dbReference type="SAM" id="MobiDB-lite"/>
    </source>
</evidence>
<evidence type="ECO:0000313" key="3">
    <source>
        <dbReference type="Proteomes" id="UP001142055"/>
    </source>
</evidence>
<organism evidence="2 3">
    <name type="scientific">Blomia tropicalis</name>
    <name type="common">Mite</name>
    <dbReference type="NCBI Taxonomy" id="40697"/>
    <lineage>
        <taxon>Eukaryota</taxon>
        <taxon>Metazoa</taxon>
        <taxon>Ecdysozoa</taxon>
        <taxon>Arthropoda</taxon>
        <taxon>Chelicerata</taxon>
        <taxon>Arachnida</taxon>
        <taxon>Acari</taxon>
        <taxon>Acariformes</taxon>
        <taxon>Sarcoptiformes</taxon>
        <taxon>Astigmata</taxon>
        <taxon>Glycyphagoidea</taxon>
        <taxon>Echimyopodidae</taxon>
        <taxon>Blomia</taxon>
    </lineage>
</organism>
<comment type="caution">
    <text evidence="2">The sequence shown here is derived from an EMBL/GenBank/DDBJ whole genome shotgun (WGS) entry which is preliminary data.</text>
</comment>
<feature type="region of interest" description="Disordered" evidence="1">
    <location>
        <begin position="1"/>
        <end position="109"/>
    </location>
</feature>
<feature type="region of interest" description="Disordered" evidence="1">
    <location>
        <begin position="127"/>
        <end position="159"/>
    </location>
</feature>
<dbReference type="Proteomes" id="UP001142055">
    <property type="component" value="Chromosome 4"/>
</dbReference>
<feature type="compositionally biased region" description="Low complexity" evidence="1">
    <location>
        <begin position="12"/>
        <end position="65"/>
    </location>
</feature>
<sequence>MGNMIGQYDQIQSQTFPGQQGSSSSSSSTTIYGQQQQQPQDPTIQQQQQAKGQQQPQQQQQQSMQYDPITGTMRSTSIDQSDPFAALSFPPSASNTNQVPSTQPPQVQVQNQMQKLMGRMTGPIQRILPSAGPTSTNSSNWSRSSFSGSSQPPHPSITSMSVNSAVSRMLTETGMKARNIRSNSEPFLQMIKPFRRGKCEM</sequence>
<gene>
    <name evidence="2" type="ORF">RDWZM_010272</name>
</gene>
<feature type="compositionally biased region" description="Low complexity" evidence="1">
    <location>
        <begin position="133"/>
        <end position="151"/>
    </location>
</feature>